<feature type="transmembrane region" description="Helical" evidence="1">
    <location>
        <begin position="228"/>
        <end position="245"/>
    </location>
</feature>
<protein>
    <recommendedName>
        <fullName evidence="4">Multi-tm2 domain protein</fullName>
    </recommendedName>
</protein>
<comment type="caution">
    <text evidence="2">The sequence shown here is derived from an EMBL/GenBank/DDBJ whole genome shotgun (WGS) entry which is preliminary data.</text>
</comment>
<proteinExistence type="predicted"/>
<feature type="transmembrane region" description="Helical" evidence="1">
    <location>
        <begin position="151"/>
        <end position="170"/>
    </location>
</feature>
<feature type="transmembrane region" description="Helical" evidence="1">
    <location>
        <begin position="30"/>
        <end position="49"/>
    </location>
</feature>
<evidence type="ECO:0008006" key="4">
    <source>
        <dbReference type="Google" id="ProtNLM"/>
    </source>
</evidence>
<dbReference type="EMBL" id="SKFG01000042">
    <property type="protein sequence ID" value="TCZ71073.1"/>
    <property type="molecule type" value="Genomic_DNA"/>
</dbReference>
<feature type="transmembrane region" description="Helical" evidence="1">
    <location>
        <begin position="6"/>
        <end position="23"/>
    </location>
</feature>
<evidence type="ECO:0000256" key="1">
    <source>
        <dbReference type="SAM" id="Phobius"/>
    </source>
</evidence>
<keyword evidence="1" id="KW-0472">Membrane</keyword>
<name>A0A4R4E185_9BACL</name>
<keyword evidence="1" id="KW-1133">Transmembrane helix</keyword>
<evidence type="ECO:0000313" key="2">
    <source>
        <dbReference type="EMBL" id="TCZ71073.1"/>
    </source>
</evidence>
<evidence type="ECO:0000313" key="3">
    <source>
        <dbReference type="Proteomes" id="UP000295418"/>
    </source>
</evidence>
<accession>A0A4R4E185</accession>
<dbReference type="Proteomes" id="UP000295418">
    <property type="component" value="Unassembled WGS sequence"/>
</dbReference>
<feature type="transmembrane region" description="Helical" evidence="1">
    <location>
        <begin position="55"/>
        <end position="78"/>
    </location>
</feature>
<keyword evidence="1" id="KW-0812">Transmembrane</keyword>
<gene>
    <name evidence="2" type="ORF">E0485_22865</name>
</gene>
<dbReference type="OrthoDB" id="82335at2"/>
<feature type="transmembrane region" description="Helical" evidence="1">
    <location>
        <begin position="265"/>
        <end position="290"/>
    </location>
</feature>
<feature type="transmembrane region" description="Helical" evidence="1">
    <location>
        <begin position="310"/>
        <end position="327"/>
    </location>
</feature>
<keyword evidence="3" id="KW-1185">Reference proteome</keyword>
<reference evidence="2 3" key="1">
    <citation type="submission" date="2019-03" db="EMBL/GenBank/DDBJ databases">
        <authorList>
            <person name="Kim M.K.M."/>
        </authorList>
    </citation>
    <scope>NUCLEOTIDE SEQUENCE [LARGE SCALE GENOMIC DNA]</scope>
    <source>
        <strain evidence="2 3">18JY21-1</strain>
    </source>
</reference>
<dbReference type="RefSeq" id="WP_132420365.1">
    <property type="nucleotide sequence ID" value="NZ_SKFG01000042.1"/>
</dbReference>
<sequence>MIPVQGFTSYFLALFPGLGHLYLRRPGKAFAYGIPFWLIVVFFFFAYITHNTRSFLSALFYVDVILWFICFIDTLFSIQKINSTAFKQMQMQMSSQQPAYAQPSYDDPLAAPMYDGHNSTEPYDPERSKVLLLSFIPGLAHFHLGLMQRGLSIMALFFGIPIFIFFVVGMTRGNAFLAFLFALPIILFYAMYDAFEILKRKQIGMENVDRSFFEDMYQNRGKHKSRTVATLLSIFPGAGHLYIGMQMRGIQLMIAFILSLYMLDVLRFSVLLFLIPILWFFSFFDALQVITRMDRDEIIDKPIVSGLTHYHRWLGIALLLLGIYVIIDRISPVMFRYFLDNEAYSIFRQYFDIAIVSLILIISGIVLLFRRKKL</sequence>
<dbReference type="AlphaFoldDB" id="A0A4R4E185"/>
<feature type="transmembrane region" description="Helical" evidence="1">
    <location>
        <begin position="347"/>
        <end position="369"/>
    </location>
</feature>
<feature type="transmembrane region" description="Helical" evidence="1">
    <location>
        <begin position="176"/>
        <end position="195"/>
    </location>
</feature>
<organism evidence="2 3">
    <name type="scientific">Paenibacillus albiflavus</name>
    <dbReference type="NCBI Taxonomy" id="2545760"/>
    <lineage>
        <taxon>Bacteria</taxon>
        <taxon>Bacillati</taxon>
        <taxon>Bacillota</taxon>
        <taxon>Bacilli</taxon>
        <taxon>Bacillales</taxon>
        <taxon>Paenibacillaceae</taxon>
        <taxon>Paenibacillus</taxon>
    </lineage>
</organism>